<evidence type="ECO:0000313" key="18">
    <source>
        <dbReference type="Proteomes" id="UP000614287"/>
    </source>
</evidence>
<dbReference type="CDD" id="cd02064">
    <property type="entry name" value="FAD_synthetase_N"/>
    <property type="match status" value="1"/>
</dbReference>
<dbReference type="NCBIfam" id="NF004163">
    <property type="entry name" value="PRK05627.1-6"/>
    <property type="match status" value="1"/>
</dbReference>
<comment type="pathway">
    <text evidence="2 15">Cofactor biosynthesis; FAD biosynthesis; FAD from FMN: step 1/1.</text>
</comment>
<evidence type="ECO:0000256" key="2">
    <source>
        <dbReference type="ARBA" id="ARBA00004726"/>
    </source>
</evidence>
<comment type="catalytic activity">
    <reaction evidence="14 15">
        <text>FMN + ATP + H(+) = FAD + diphosphate</text>
        <dbReference type="Rhea" id="RHEA:17237"/>
        <dbReference type="ChEBI" id="CHEBI:15378"/>
        <dbReference type="ChEBI" id="CHEBI:30616"/>
        <dbReference type="ChEBI" id="CHEBI:33019"/>
        <dbReference type="ChEBI" id="CHEBI:57692"/>
        <dbReference type="ChEBI" id="CHEBI:58210"/>
        <dbReference type="EC" id="2.7.7.2"/>
    </reaction>
</comment>
<dbReference type="GO" id="GO:0008531">
    <property type="term" value="F:riboflavin kinase activity"/>
    <property type="evidence" value="ECO:0007669"/>
    <property type="project" value="UniProtKB-UniRule"/>
</dbReference>
<evidence type="ECO:0000256" key="1">
    <source>
        <dbReference type="ARBA" id="ARBA00002121"/>
    </source>
</evidence>
<evidence type="ECO:0000256" key="11">
    <source>
        <dbReference type="ARBA" id="ARBA00022840"/>
    </source>
</evidence>
<dbReference type="PIRSF" id="PIRSF004491">
    <property type="entry name" value="FAD_Synth"/>
    <property type="match status" value="1"/>
</dbReference>
<dbReference type="GO" id="GO:0006747">
    <property type="term" value="P:FAD biosynthetic process"/>
    <property type="evidence" value="ECO:0007669"/>
    <property type="project" value="UniProtKB-UniRule"/>
</dbReference>
<keyword evidence="10 15" id="KW-0274">FAD</keyword>
<keyword evidence="7 15" id="KW-0548">Nucleotidyltransferase</keyword>
<comment type="pathway">
    <text evidence="3 15">Cofactor biosynthesis; FMN biosynthesis; FMN from riboflavin (ATP route): step 1/1.</text>
</comment>
<evidence type="ECO:0000256" key="15">
    <source>
        <dbReference type="PIRNR" id="PIRNR004491"/>
    </source>
</evidence>
<organism evidence="17 18">
    <name type="scientific">Formosimonas limnophila</name>
    <dbReference type="NCBI Taxonomy" id="1384487"/>
    <lineage>
        <taxon>Bacteria</taxon>
        <taxon>Pseudomonadati</taxon>
        <taxon>Pseudomonadota</taxon>
        <taxon>Betaproteobacteria</taxon>
        <taxon>Burkholderiales</taxon>
        <taxon>Burkholderiaceae</taxon>
        <taxon>Formosimonas</taxon>
    </lineage>
</organism>
<dbReference type="Pfam" id="PF01687">
    <property type="entry name" value="Flavokinase"/>
    <property type="match status" value="1"/>
</dbReference>
<keyword evidence="4 15" id="KW-0285">Flavoprotein</keyword>
<keyword evidence="18" id="KW-1185">Reference proteome</keyword>
<dbReference type="GO" id="GO:0005524">
    <property type="term" value="F:ATP binding"/>
    <property type="evidence" value="ECO:0007669"/>
    <property type="project" value="UniProtKB-UniRule"/>
</dbReference>
<dbReference type="InterPro" id="IPR015865">
    <property type="entry name" value="Riboflavin_kinase_bac/euk"/>
</dbReference>
<dbReference type="Proteomes" id="UP000614287">
    <property type="component" value="Unassembled WGS sequence"/>
</dbReference>
<comment type="similarity">
    <text evidence="15">Belongs to the ribF family.</text>
</comment>
<dbReference type="RefSeq" id="WP_189493307.1">
    <property type="nucleotide sequence ID" value="NZ_BMZG01000007.1"/>
</dbReference>
<keyword evidence="11 15" id="KW-0067">ATP-binding</keyword>
<sequence length="312" mass="34643">MPLIRRLRPHHACIARAVTIGNFDGVHLGHSEILKELVSVAKQRELTSTVITFTPNPKAFFAKKANHPIPKQILTLRDKVRLLQSHGINDVVILPFNTHLAKMSAQDFIKQILIDALNTQHLMVGDDFRFGAKRQGDFAQLTQEQKTHGYTLASSPTVTLEGERVSSSAIRAALAIGDLTQATQQLGHPLTLSGHIIYGQQLGRTIGVPTINLKMPEHLASHGIYAVTVALGTRTFQGVASIGHRPSVKNNGQCWLEVFIFDFNEQVYGQIAQVTLHHKIRDEAHFDNLTTLMDAIQQDVDDAKSFFIKNQM</sequence>
<evidence type="ECO:0000256" key="12">
    <source>
        <dbReference type="ARBA" id="ARBA00023268"/>
    </source>
</evidence>
<evidence type="ECO:0000256" key="5">
    <source>
        <dbReference type="ARBA" id="ARBA00022643"/>
    </source>
</evidence>
<dbReference type="InterPro" id="IPR014729">
    <property type="entry name" value="Rossmann-like_a/b/a_fold"/>
</dbReference>
<dbReference type="FunFam" id="3.40.50.620:FF:000021">
    <property type="entry name" value="Riboflavin biosynthesis protein"/>
    <property type="match status" value="1"/>
</dbReference>
<evidence type="ECO:0000313" key="17">
    <source>
        <dbReference type="EMBL" id="GHA74742.1"/>
    </source>
</evidence>
<dbReference type="Pfam" id="PF06574">
    <property type="entry name" value="FAD_syn"/>
    <property type="match status" value="1"/>
</dbReference>
<dbReference type="GO" id="GO:0003919">
    <property type="term" value="F:FMN adenylyltransferase activity"/>
    <property type="evidence" value="ECO:0007669"/>
    <property type="project" value="UniProtKB-UniRule"/>
</dbReference>
<reference evidence="17" key="2">
    <citation type="submission" date="2020-09" db="EMBL/GenBank/DDBJ databases">
        <authorList>
            <person name="Sun Q."/>
            <person name="Kim S."/>
        </authorList>
    </citation>
    <scope>NUCLEOTIDE SEQUENCE</scope>
    <source>
        <strain evidence="17">KCTC 32501</strain>
    </source>
</reference>
<evidence type="ECO:0000259" key="16">
    <source>
        <dbReference type="SMART" id="SM00904"/>
    </source>
</evidence>
<evidence type="ECO:0000256" key="8">
    <source>
        <dbReference type="ARBA" id="ARBA00022741"/>
    </source>
</evidence>
<dbReference type="AlphaFoldDB" id="A0A8J3CI50"/>
<dbReference type="GO" id="GO:0009231">
    <property type="term" value="P:riboflavin biosynthetic process"/>
    <property type="evidence" value="ECO:0007669"/>
    <property type="project" value="InterPro"/>
</dbReference>
<keyword evidence="8 15" id="KW-0547">Nucleotide-binding</keyword>
<proteinExistence type="inferred from homology"/>
<comment type="catalytic activity">
    <reaction evidence="13 15">
        <text>riboflavin + ATP = FMN + ADP + H(+)</text>
        <dbReference type="Rhea" id="RHEA:14357"/>
        <dbReference type="ChEBI" id="CHEBI:15378"/>
        <dbReference type="ChEBI" id="CHEBI:30616"/>
        <dbReference type="ChEBI" id="CHEBI:57986"/>
        <dbReference type="ChEBI" id="CHEBI:58210"/>
        <dbReference type="ChEBI" id="CHEBI:456216"/>
        <dbReference type="EC" id="2.7.1.26"/>
    </reaction>
</comment>
<dbReference type="PANTHER" id="PTHR22749:SF6">
    <property type="entry name" value="RIBOFLAVIN KINASE"/>
    <property type="match status" value="1"/>
</dbReference>
<keyword evidence="9 15" id="KW-0418">Kinase</keyword>
<dbReference type="EMBL" id="BMZG01000007">
    <property type="protein sequence ID" value="GHA74742.1"/>
    <property type="molecule type" value="Genomic_DNA"/>
</dbReference>
<evidence type="ECO:0000256" key="10">
    <source>
        <dbReference type="ARBA" id="ARBA00022827"/>
    </source>
</evidence>
<dbReference type="SUPFAM" id="SSF82114">
    <property type="entry name" value="Riboflavin kinase-like"/>
    <property type="match status" value="1"/>
</dbReference>
<dbReference type="EC" id="2.7.1.26" evidence="15"/>
<comment type="caution">
    <text evidence="17">The sequence shown here is derived from an EMBL/GenBank/DDBJ whole genome shotgun (WGS) entry which is preliminary data.</text>
</comment>
<keyword evidence="6 15" id="KW-0808">Transferase</keyword>
<accession>A0A8J3CI50</accession>
<dbReference type="PANTHER" id="PTHR22749">
    <property type="entry name" value="RIBOFLAVIN KINASE/FMN ADENYLYLTRANSFERASE"/>
    <property type="match status" value="1"/>
</dbReference>
<dbReference type="NCBIfam" id="NF004162">
    <property type="entry name" value="PRK05627.1-5"/>
    <property type="match status" value="1"/>
</dbReference>
<gene>
    <name evidence="17" type="primary">ribF</name>
    <name evidence="17" type="ORF">GCM10009007_14770</name>
</gene>
<evidence type="ECO:0000256" key="7">
    <source>
        <dbReference type="ARBA" id="ARBA00022695"/>
    </source>
</evidence>
<protein>
    <recommendedName>
        <fullName evidence="15">Riboflavin biosynthesis protein</fullName>
    </recommendedName>
    <domain>
        <recommendedName>
            <fullName evidence="15">Riboflavin kinase</fullName>
            <ecNumber evidence="15">2.7.1.26</ecNumber>
        </recommendedName>
        <alternativeName>
            <fullName evidence="15">Flavokinase</fullName>
        </alternativeName>
    </domain>
    <domain>
        <recommendedName>
            <fullName evidence="15">FMN adenylyltransferase</fullName>
            <ecNumber evidence="15">2.7.7.2</ecNumber>
        </recommendedName>
        <alternativeName>
            <fullName evidence="15">FAD pyrophosphorylase</fullName>
        </alternativeName>
        <alternativeName>
            <fullName evidence="15">FAD synthase</fullName>
        </alternativeName>
    </domain>
</protein>
<evidence type="ECO:0000256" key="14">
    <source>
        <dbReference type="ARBA" id="ARBA00049494"/>
    </source>
</evidence>
<evidence type="ECO:0000256" key="9">
    <source>
        <dbReference type="ARBA" id="ARBA00022777"/>
    </source>
</evidence>
<reference evidence="17" key="1">
    <citation type="journal article" date="2014" name="Int. J. Syst. Evol. Microbiol.">
        <title>Complete genome sequence of Corynebacterium casei LMG S-19264T (=DSM 44701T), isolated from a smear-ripened cheese.</title>
        <authorList>
            <consortium name="US DOE Joint Genome Institute (JGI-PGF)"/>
            <person name="Walter F."/>
            <person name="Albersmeier A."/>
            <person name="Kalinowski J."/>
            <person name="Ruckert C."/>
        </authorList>
    </citation>
    <scope>NUCLEOTIDE SEQUENCE</scope>
    <source>
        <strain evidence="17">KCTC 32501</strain>
    </source>
</reference>
<evidence type="ECO:0000256" key="13">
    <source>
        <dbReference type="ARBA" id="ARBA00047880"/>
    </source>
</evidence>
<dbReference type="NCBIfam" id="NF004159">
    <property type="entry name" value="PRK05627.1-2"/>
    <property type="match status" value="1"/>
</dbReference>
<feature type="domain" description="Riboflavin kinase" evidence="16">
    <location>
        <begin position="185"/>
        <end position="308"/>
    </location>
</feature>
<dbReference type="Gene3D" id="2.40.30.30">
    <property type="entry name" value="Riboflavin kinase-like"/>
    <property type="match status" value="1"/>
</dbReference>
<dbReference type="NCBIfam" id="TIGR00083">
    <property type="entry name" value="ribF"/>
    <property type="match status" value="1"/>
</dbReference>
<name>A0A8J3CI50_9BURK</name>
<evidence type="ECO:0000256" key="4">
    <source>
        <dbReference type="ARBA" id="ARBA00022630"/>
    </source>
</evidence>
<dbReference type="GO" id="GO:0009398">
    <property type="term" value="P:FMN biosynthetic process"/>
    <property type="evidence" value="ECO:0007669"/>
    <property type="project" value="UniProtKB-UniRule"/>
</dbReference>
<evidence type="ECO:0000256" key="3">
    <source>
        <dbReference type="ARBA" id="ARBA00005201"/>
    </source>
</evidence>
<dbReference type="InterPro" id="IPR023468">
    <property type="entry name" value="Riboflavin_kinase"/>
</dbReference>
<dbReference type="SUPFAM" id="SSF52374">
    <property type="entry name" value="Nucleotidylyl transferase"/>
    <property type="match status" value="1"/>
</dbReference>
<dbReference type="EC" id="2.7.7.2" evidence="15"/>
<dbReference type="InterPro" id="IPR002606">
    <property type="entry name" value="Riboflavin_kinase_bac"/>
</dbReference>
<dbReference type="Gene3D" id="3.40.50.620">
    <property type="entry name" value="HUPs"/>
    <property type="match status" value="1"/>
</dbReference>
<evidence type="ECO:0000256" key="6">
    <source>
        <dbReference type="ARBA" id="ARBA00022679"/>
    </source>
</evidence>
<dbReference type="SMART" id="SM00904">
    <property type="entry name" value="Flavokinase"/>
    <property type="match status" value="1"/>
</dbReference>
<dbReference type="InterPro" id="IPR015864">
    <property type="entry name" value="FAD_synthase"/>
</dbReference>
<keyword evidence="5 15" id="KW-0288">FMN</keyword>
<dbReference type="InterPro" id="IPR023465">
    <property type="entry name" value="Riboflavin_kinase_dom_sf"/>
</dbReference>
<dbReference type="UniPathway" id="UPA00276">
    <property type="reaction ID" value="UER00406"/>
</dbReference>
<dbReference type="UniPathway" id="UPA00277">
    <property type="reaction ID" value="UER00407"/>
</dbReference>
<comment type="function">
    <text evidence="1">Catalyzes the phosphorylation of riboflavin to FMN followed by the adenylation of FMN to FAD.</text>
</comment>
<keyword evidence="12" id="KW-0511">Multifunctional enzyme</keyword>